<dbReference type="PANTHER" id="PTHR18914">
    <property type="entry name" value="ALPHA CATENIN"/>
    <property type="match status" value="1"/>
</dbReference>
<keyword evidence="2" id="KW-0963">Cytoplasm</keyword>
<protein>
    <recommendedName>
        <fullName evidence="5">Serendipity locus protein alpha</fullName>
    </recommendedName>
</protein>
<dbReference type="GO" id="GO:0016477">
    <property type="term" value="P:cell migration"/>
    <property type="evidence" value="ECO:0007669"/>
    <property type="project" value="TreeGrafter"/>
</dbReference>
<dbReference type="GO" id="GO:0051015">
    <property type="term" value="F:actin filament binding"/>
    <property type="evidence" value="ECO:0007669"/>
    <property type="project" value="TreeGrafter"/>
</dbReference>
<sequence length="572" mass="65602">MNTSKIKDNVTNKVNAFKTFLSNNKHKQDILFVVQNVPAYICDIIESCKEFCDNSSLSKQQKFVIITYLMQYYSMYEFLKKTCMSEKDKDVCFQVTECVTKQFLNVCGDVEPLFQENCDNTVGSFIKLMDMVLDTIIEIDVKKGVPYAQSNLNASGVLVEEILCFSMSIAQVSSSEDCKIITASCQVVLHNLDNLKDELGHKEVNLAMCNLLAETYTNSLCALEAKVNLVVLNLCLKAFSDYRSHVIKLYNACLEITNKTALDFVISNFDLYMDRLFQIGLFSLACSNINKRSAEIRIILTNLQFLEQELVPAFMLITTSSLKYRKTYANVLKKFWCLQVKNLRATVHNIIEPEAYCKLVYEELYQNVESIWNHISKGEVVQKDMVEPFINYTNELGKMIRACSHCFDNNVKEEVTKVLPILHNVVQELDVTTNVFLNETLNSSNIKSVNDKIFKRCKVLVKTIKHLWTCIKTDEDESKDSFEDSQTYTKEDDRLKSILAKSRHTAKDRSICVTFNLGTKLNFTKNISRVAQSKRRLKFRDSSTDNDKIENSFLDVQRSFHTIASINEDLSS</sequence>
<reference evidence="4" key="1">
    <citation type="submission" date="2023-01" db="EMBL/GenBank/DDBJ databases">
        <title>Key to firefly adult light organ development and bioluminescence: homeobox transcription factors regulate luciferase expression and transportation to peroxisome.</title>
        <authorList>
            <person name="Fu X."/>
        </authorList>
    </citation>
    <scope>NUCLEOTIDE SEQUENCE [LARGE SCALE GENOMIC DNA]</scope>
</reference>
<dbReference type="InterPro" id="IPR008837">
    <property type="entry name" value="Serendipity_A"/>
</dbReference>
<dbReference type="PANTHER" id="PTHR18914:SF33">
    <property type="entry name" value="RE47911P-RELATED"/>
    <property type="match status" value="1"/>
</dbReference>
<dbReference type="GO" id="GO:0016342">
    <property type="term" value="C:catenin complex"/>
    <property type="evidence" value="ECO:0007669"/>
    <property type="project" value="TreeGrafter"/>
</dbReference>
<dbReference type="GO" id="GO:0005737">
    <property type="term" value="C:cytoplasm"/>
    <property type="evidence" value="ECO:0007669"/>
    <property type="project" value="UniProtKB-SubCell"/>
</dbReference>
<evidence type="ECO:0000313" key="3">
    <source>
        <dbReference type="EMBL" id="KAK4883215.1"/>
    </source>
</evidence>
<organism evidence="3 4">
    <name type="scientific">Aquatica leii</name>
    <dbReference type="NCBI Taxonomy" id="1421715"/>
    <lineage>
        <taxon>Eukaryota</taxon>
        <taxon>Metazoa</taxon>
        <taxon>Ecdysozoa</taxon>
        <taxon>Arthropoda</taxon>
        <taxon>Hexapoda</taxon>
        <taxon>Insecta</taxon>
        <taxon>Pterygota</taxon>
        <taxon>Neoptera</taxon>
        <taxon>Endopterygota</taxon>
        <taxon>Coleoptera</taxon>
        <taxon>Polyphaga</taxon>
        <taxon>Elateriformia</taxon>
        <taxon>Elateroidea</taxon>
        <taxon>Lampyridae</taxon>
        <taxon>Luciolinae</taxon>
        <taxon>Aquatica</taxon>
    </lineage>
</organism>
<dbReference type="GO" id="GO:0008013">
    <property type="term" value="F:beta-catenin binding"/>
    <property type="evidence" value="ECO:0007669"/>
    <property type="project" value="TreeGrafter"/>
</dbReference>
<keyword evidence="4" id="KW-1185">Reference proteome</keyword>
<dbReference type="Proteomes" id="UP001353858">
    <property type="component" value="Unassembled WGS sequence"/>
</dbReference>
<gene>
    <name evidence="3" type="ORF">RN001_006534</name>
</gene>
<dbReference type="Pfam" id="PF05482">
    <property type="entry name" value="Serendipity_A"/>
    <property type="match status" value="1"/>
</dbReference>
<dbReference type="Gene3D" id="1.20.120.810">
    <property type="entry name" value="Vinculin, Vh2 four-helix bundle"/>
    <property type="match status" value="1"/>
</dbReference>
<dbReference type="GO" id="GO:0005912">
    <property type="term" value="C:adherens junction"/>
    <property type="evidence" value="ECO:0007669"/>
    <property type="project" value="TreeGrafter"/>
</dbReference>
<proteinExistence type="predicted"/>
<evidence type="ECO:0000313" key="4">
    <source>
        <dbReference type="Proteomes" id="UP001353858"/>
    </source>
</evidence>
<evidence type="ECO:0000256" key="1">
    <source>
        <dbReference type="ARBA" id="ARBA00004496"/>
    </source>
</evidence>
<dbReference type="EMBL" id="JARPUR010000002">
    <property type="protein sequence ID" value="KAK4883215.1"/>
    <property type="molecule type" value="Genomic_DNA"/>
</dbReference>
<evidence type="ECO:0000256" key="2">
    <source>
        <dbReference type="ARBA" id="ARBA00022490"/>
    </source>
</evidence>
<comment type="subcellular location">
    <subcellularLocation>
        <location evidence="1">Cytoplasm</location>
    </subcellularLocation>
</comment>
<evidence type="ECO:0008006" key="5">
    <source>
        <dbReference type="Google" id="ProtNLM"/>
    </source>
</evidence>
<dbReference type="AlphaFoldDB" id="A0AAN7SS97"/>
<name>A0AAN7SS97_9COLE</name>
<accession>A0AAN7SS97</accession>
<dbReference type="GO" id="GO:0007349">
    <property type="term" value="P:cellularization"/>
    <property type="evidence" value="ECO:0007669"/>
    <property type="project" value="InterPro"/>
</dbReference>
<comment type="caution">
    <text evidence="3">The sequence shown here is derived from an EMBL/GenBank/DDBJ whole genome shotgun (WGS) entry which is preliminary data.</text>
</comment>
<dbReference type="GO" id="GO:0098609">
    <property type="term" value="P:cell-cell adhesion"/>
    <property type="evidence" value="ECO:0007669"/>
    <property type="project" value="TreeGrafter"/>
</dbReference>